<feature type="non-terminal residue" evidence="1">
    <location>
        <position position="68"/>
    </location>
</feature>
<reference evidence="1 2" key="1">
    <citation type="journal article" date="2014" name="BMC Genomics">
        <title>Genome sequencing of four Aureobasidium pullulans varieties: biotechnological potential, stress tolerance, and description of new species.</title>
        <authorList>
            <person name="Gostin Ar C."/>
            <person name="Ohm R.A."/>
            <person name="Kogej T."/>
            <person name="Sonjak S."/>
            <person name="Turk M."/>
            <person name="Zajc J."/>
            <person name="Zalar P."/>
            <person name="Grube M."/>
            <person name="Sun H."/>
            <person name="Han J."/>
            <person name="Sharma A."/>
            <person name="Chiniquy J."/>
            <person name="Ngan C.Y."/>
            <person name="Lipzen A."/>
            <person name="Barry K."/>
            <person name="Grigoriev I.V."/>
            <person name="Gunde-Cimerman N."/>
        </authorList>
    </citation>
    <scope>NUCLEOTIDE SEQUENCE [LARGE SCALE GENOMIC DNA]</scope>
    <source>
        <strain evidence="1 2">EXF-150</strain>
    </source>
</reference>
<name>A0A074X7C7_AURPU</name>
<dbReference type="RefSeq" id="XP_029755816.1">
    <property type="nucleotide sequence ID" value="XM_029899630.1"/>
</dbReference>
<dbReference type="AlphaFoldDB" id="A0A074X7C7"/>
<sequence length="68" mass="7233">MPLWRTPNPAPTTSAFLVLQGLVVVLTADYLVAAAQSRPSSFSAALRGLNITKTPPPFRQVHATGSED</sequence>
<protein>
    <submittedName>
        <fullName evidence="1">Uncharacterized protein</fullName>
    </submittedName>
</protein>
<accession>A0A074X7C7</accession>
<dbReference type="EMBL" id="KL585004">
    <property type="protein sequence ID" value="KEQ79629.1"/>
    <property type="molecule type" value="Genomic_DNA"/>
</dbReference>
<gene>
    <name evidence="1" type="ORF">M438DRAFT_249292</name>
</gene>
<proteinExistence type="predicted"/>
<dbReference type="GeneID" id="40741936"/>
<evidence type="ECO:0000313" key="2">
    <source>
        <dbReference type="Proteomes" id="UP000030706"/>
    </source>
</evidence>
<evidence type="ECO:0000313" key="1">
    <source>
        <dbReference type="EMBL" id="KEQ79629.1"/>
    </source>
</evidence>
<dbReference type="Proteomes" id="UP000030706">
    <property type="component" value="Unassembled WGS sequence"/>
</dbReference>
<keyword evidence="2" id="KW-1185">Reference proteome</keyword>
<organism evidence="1 2">
    <name type="scientific">Aureobasidium pullulans EXF-150</name>
    <dbReference type="NCBI Taxonomy" id="1043002"/>
    <lineage>
        <taxon>Eukaryota</taxon>
        <taxon>Fungi</taxon>
        <taxon>Dikarya</taxon>
        <taxon>Ascomycota</taxon>
        <taxon>Pezizomycotina</taxon>
        <taxon>Dothideomycetes</taxon>
        <taxon>Dothideomycetidae</taxon>
        <taxon>Dothideales</taxon>
        <taxon>Saccotheciaceae</taxon>
        <taxon>Aureobasidium</taxon>
    </lineage>
</organism>
<dbReference type="HOGENOM" id="CLU_2800819_0_0_1"/>